<dbReference type="EMBL" id="JASGXD010000011">
    <property type="protein sequence ID" value="KAK6002491.1"/>
    <property type="molecule type" value="Genomic_DNA"/>
</dbReference>
<dbReference type="Pfam" id="PF10032">
    <property type="entry name" value="Pho88"/>
    <property type="match status" value="1"/>
</dbReference>
<feature type="domain" description="Glycoside hydrolase family 65 N-terminal" evidence="8">
    <location>
        <begin position="48"/>
        <end position="316"/>
    </location>
</feature>
<dbReference type="Gene3D" id="2.60.120.260">
    <property type="entry name" value="Galactose-binding domain-like"/>
    <property type="match status" value="1"/>
</dbReference>
<feature type="region of interest" description="Disordered" evidence="4">
    <location>
        <begin position="1207"/>
        <end position="1232"/>
    </location>
</feature>
<dbReference type="PANTHER" id="PTHR11051:SF8">
    <property type="entry name" value="PROTEIN-GLUCOSYLGALACTOSYLHYDROXYLYSINE GLUCOSIDASE"/>
    <property type="match status" value="1"/>
</dbReference>
<dbReference type="InterPro" id="IPR011013">
    <property type="entry name" value="Gal_mutarotase_sf_dom"/>
</dbReference>
<feature type="transmembrane region" description="Helical" evidence="5">
    <location>
        <begin position="1071"/>
        <end position="1093"/>
    </location>
</feature>
<gene>
    <name evidence="9" type="ORF">QM012_001241</name>
</gene>
<comment type="caution">
    <text evidence="9">The sequence shown here is derived from an EMBL/GenBank/DDBJ whole genome shotgun (WGS) entry which is preliminary data.</text>
</comment>
<dbReference type="InterPro" id="IPR008979">
    <property type="entry name" value="Galactose-bd-like_sf"/>
</dbReference>
<keyword evidence="5" id="KW-0472">Membrane</keyword>
<feature type="signal peptide" evidence="6">
    <location>
        <begin position="1"/>
        <end position="20"/>
    </location>
</feature>
<dbReference type="InterPro" id="IPR012098">
    <property type="entry name" value="SND3_fun"/>
</dbReference>
<dbReference type="SUPFAM" id="SSF74650">
    <property type="entry name" value="Galactose mutarotase-like"/>
    <property type="match status" value="1"/>
</dbReference>
<dbReference type="SUPFAM" id="SSF49785">
    <property type="entry name" value="Galactose-binding domain-like"/>
    <property type="match status" value="1"/>
</dbReference>
<evidence type="ECO:0000256" key="1">
    <source>
        <dbReference type="ARBA" id="ARBA00001576"/>
    </source>
</evidence>
<evidence type="ECO:0000256" key="6">
    <source>
        <dbReference type="SAM" id="SignalP"/>
    </source>
</evidence>
<dbReference type="Proteomes" id="UP001341245">
    <property type="component" value="Unassembled WGS sequence"/>
</dbReference>
<evidence type="ECO:0000259" key="8">
    <source>
        <dbReference type="Pfam" id="PF03636"/>
    </source>
</evidence>
<dbReference type="InterPro" id="IPR037018">
    <property type="entry name" value="GH65_N"/>
</dbReference>
<dbReference type="Pfam" id="PF03636">
    <property type="entry name" value="Glyco_hydro_65N"/>
    <property type="match status" value="1"/>
</dbReference>
<dbReference type="InterPro" id="IPR005196">
    <property type="entry name" value="Glyco_hydro_65_N"/>
</dbReference>
<feature type="chain" id="PRO_5045633024" description="alpha,alpha-trehalase" evidence="6">
    <location>
        <begin position="21"/>
        <end position="1232"/>
    </location>
</feature>
<evidence type="ECO:0000313" key="9">
    <source>
        <dbReference type="EMBL" id="KAK6002491.1"/>
    </source>
</evidence>
<evidence type="ECO:0000256" key="4">
    <source>
        <dbReference type="SAM" id="MobiDB-lite"/>
    </source>
</evidence>
<dbReference type="InterPro" id="IPR012341">
    <property type="entry name" value="6hp_glycosidase-like_sf"/>
</dbReference>
<evidence type="ECO:0000256" key="3">
    <source>
        <dbReference type="ARBA" id="ARBA00012757"/>
    </source>
</evidence>
<evidence type="ECO:0000259" key="7">
    <source>
        <dbReference type="Pfam" id="PF03632"/>
    </source>
</evidence>
<evidence type="ECO:0000256" key="2">
    <source>
        <dbReference type="ARBA" id="ARBA00006768"/>
    </source>
</evidence>
<keyword evidence="5" id="KW-0812">Transmembrane</keyword>
<proteinExistence type="inferred from homology"/>
<dbReference type="Pfam" id="PF03632">
    <property type="entry name" value="Glyco_hydro_65m"/>
    <property type="match status" value="1"/>
</dbReference>
<dbReference type="EC" id="3.2.1.28" evidence="3"/>
<keyword evidence="10" id="KW-1185">Reference proteome</keyword>
<keyword evidence="5" id="KW-1133">Transmembrane helix</keyword>
<comment type="similarity">
    <text evidence="2">Belongs to the glycosyl hydrolase 65 family.</text>
</comment>
<feature type="domain" description="Glycoside hydrolase family 65 central catalytic" evidence="7">
    <location>
        <begin position="402"/>
        <end position="582"/>
    </location>
</feature>
<dbReference type="InterPro" id="IPR005195">
    <property type="entry name" value="Glyco_hydro_65_M"/>
</dbReference>
<comment type="catalytic activity">
    <reaction evidence="1">
        <text>alpha,alpha-trehalose + H2O = alpha-D-glucose + beta-D-glucose</text>
        <dbReference type="Rhea" id="RHEA:32675"/>
        <dbReference type="ChEBI" id="CHEBI:15377"/>
        <dbReference type="ChEBI" id="CHEBI:15903"/>
        <dbReference type="ChEBI" id="CHEBI:16551"/>
        <dbReference type="ChEBI" id="CHEBI:17925"/>
        <dbReference type="EC" id="3.2.1.28"/>
    </reaction>
</comment>
<organism evidence="9 10">
    <name type="scientific">Aureobasidium pullulans</name>
    <name type="common">Black yeast</name>
    <name type="synonym">Pullularia pullulans</name>
    <dbReference type="NCBI Taxonomy" id="5580"/>
    <lineage>
        <taxon>Eukaryota</taxon>
        <taxon>Fungi</taxon>
        <taxon>Dikarya</taxon>
        <taxon>Ascomycota</taxon>
        <taxon>Pezizomycotina</taxon>
        <taxon>Dothideomycetes</taxon>
        <taxon>Dothideomycetidae</taxon>
        <taxon>Dothideales</taxon>
        <taxon>Saccotheciaceae</taxon>
        <taxon>Aureobasidium</taxon>
    </lineage>
</organism>
<protein>
    <recommendedName>
        <fullName evidence="3">alpha,alpha-trehalase</fullName>
        <ecNumber evidence="3">3.2.1.28</ecNumber>
    </recommendedName>
</protein>
<evidence type="ECO:0000313" key="10">
    <source>
        <dbReference type="Proteomes" id="UP001341245"/>
    </source>
</evidence>
<accession>A0ABR0TDI3</accession>
<feature type="compositionally biased region" description="Basic and acidic residues" evidence="4">
    <location>
        <begin position="1211"/>
        <end position="1232"/>
    </location>
</feature>
<dbReference type="PANTHER" id="PTHR11051">
    <property type="entry name" value="GLYCOSYL HYDROLASE-RELATED"/>
    <property type="match status" value="1"/>
</dbReference>
<sequence>MAGMRALLPGLLAVLPYCSAQYADFSIPSTYTNWDNEGWELSTDRLIQGQYQSRAPMGNGYIGCALAAAGPFFEADVNLTNPDGGNLPINGWPLDNPRQTFCTVSGFFNSQKNTTRTNFPELLLKGGESVIAGIPNWPNLILEVEGATLNASVNNATISDFKSTRSLKNGLQTWSYIWTPSLNTSLSVSYEMFMDRSQPNVAAVRLSVNSSSSINATITDLIDGRGAVRSDPHSTGMMDNSSTIFSAVSPHWLGNITAWIFSTVEGPGLDVASRTNASSSFYLPSNDSTIGQSWNIALNAGSTVTISKYVGIASSDGFSNPQSVAQNASQKAAKTGFDELFKGSSQAWAEILTDDMVDDYTLPDGSLPQDQNVIDMQIISKANAHYLLQNLLPEDGGDLNHWSISVGGLGSDSYAGLIFWDADIFMSPGVSVSHPKYAAQIPKYRVMLSPQAAINAQENDFSSEAIIYPWTSGRYGNCTGTGPCVDYQYHLNSDIFLNNLLYWRVTGDDSWFKGQAVPVNDAIVQMFSELVYYNQTVNGYSISNLTDPDEYANQVPDGAFTLASVAKIIEWTQGYSEEFSVDVEANWSSIAGNVALPFAPSGILTEFRGANNTAVIKQDDVDLINYPLDYSSENYTREDKLTSLDYYAVKQSPDGPAMTYSLYSISANALSPSGCSSFTYALNGFKAYTRAPWYQFSEQQVDNFTLNGGTNPAFPFMTGAGGWHQVGPMGWLGARVVEDQLILQPALPPQIPYVSLRTIIFGGAGIKASMNYTHTNLTRTDVSTYLPPNSSDIYANQSMPITIGFSIEEGRNISIAVGQTITIENRLYFDNITTAGNLIQCLPVTSEEEYQPGQFPLAAVDGAASTRWQPRTRQPTSLTVDMQNVDYQPLTGVSFDWGSRPPTAARVLVYNSTSGSNDSSTDIRTAAFSDIVISKPYNAATNDIVQEYTGNMSYFRFSSPIWSGQYVTLEISGCQATGDELGATVAEFNLLGADGASVIGSGAGTNGTSSNATTSIFFPRSSLSSILACSSNRKPQQEIVKMALNPQVTNLVIILFMMQVSKKVPFEEPNVLMGVRALYIVSNLIIAGIYLYVQAQINKKKDLTVIKYVEPAPMGSTEEPKPVTTTVHAYDTQQLRGLFKSQLMGVGMMAVMHLYFKYTNPLLIQSIIPLKGAFEGNLVKVHLFGQPAVGELKRPWKASGGLMGMQGAGDIKTDKKSIEAAEKAGRGGAKEE</sequence>
<name>A0ABR0TDI3_AURPU</name>
<dbReference type="Gene3D" id="2.70.98.40">
    <property type="entry name" value="Glycoside hydrolase, family 65, N-terminal domain"/>
    <property type="match status" value="1"/>
</dbReference>
<keyword evidence="6" id="KW-0732">Signal</keyword>
<dbReference type="Gene3D" id="1.50.10.10">
    <property type="match status" value="1"/>
</dbReference>
<reference evidence="9 10" key="1">
    <citation type="submission" date="2023-11" db="EMBL/GenBank/DDBJ databases">
        <title>Draft genome sequence and annotation of the polyextremotolerant black yeast-like fungus Aureobasidium pullulans NRRL 62042.</title>
        <authorList>
            <person name="Dielentheis-Frenken M.R.E."/>
            <person name="Wibberg D."/>
            <person name="Blank L.M."/>
            <person name="Tiso T."/>
        </authorList>
    </citation>
    <scope>NUCLEOTIDE SEQUENCE [LARGE SCALE GENOMIC DNA]</scope>
    <source>
        <strain evidence="9 10">NRRL 62042</strain>
    </source>
</reference>
<dbReference type="InterPro" id="IPR008928">
    <property type="entry name" value="6-hairpin_glycosidase_sf"/>
</dbReference>
<dbReference type="SUPFAM" id="SSF48208">
    <property type="entry name" value="Six-hairpin glycosidases"/>
    <property type="match status" value="1"/>
</dbReference>
<evidence type="ECO:0000256" key="5">
    <source>
        <dbReference type="SAM" id="Phobius"/>
    </source>
</evidence>